<evidence type="ECO:0000313" key="1">
    <source>
        <dbReference type="EMBL" id="AJD44538.1"/>
    </source>
</evidence>
<accession>A0A0B4XD73</accession>
<dbReference type="Proteomes" id="UP000031368">
    <property type="component" value="Plasmid pRgalR602c"/>
</dbReference>
<proteinExistence type="predicted"/>
<geneLocation type="plasmid" evidence="1 2">
    <name>pRgalR602c</name>
</geneLocation>
<dbReference type="AlphaFoldDB" id="A0A0B4XD73"/>
<keyword evidence="1" id="KW-0614">Plasmid</keyword>
<keyword evidence="2" id="KW-1185">Reference proteome</keyword>
<evidence type="ECO:0000313" key="2">
    <source>
        <dbReference type="Proteomes" id="UP000031368"/>
    </source>
</evidence>
<reference evidence="1 2" key="1">
    <citation type="submission" date="2013-11" db="EMBL/GenBank/DDBJ databases">
        <title>Complete genome sequence of Rhizobium gallicum bv. gallicum R602.</title>
        <authorList>
            <person name="Bustos P."/>
            <person name="Santamaria R.I."/>
            <person name="Lozano L."/>
            <person name="Acosta J.L."/>
            <person name="Ormeno-Orrillo E."/>
            <person name="Rogel M.A."/>
            <person name="Romero D."/>
            <person name="Cevallos M.A."/>
            <person name="Martinez-Romero E."/>
            <person name="Gonzalez V."/>
        </authorList>
    </citation>
    <scope>NUCLEOTIDE SEQUENCE [LARGE SCALE GENOMIC DNA]</scope>
    <source>
        <strain evidence="1 2">R602</strain>
        <plasmid evidence="1 2">pRgalR602c</plasmid>
    </source>
</reference>
<organism evidence="1 2">
    <name type="scientific">Rhizobium gallicum bv. gallicum R602sp</name>
    <dbReference type="NCBI Taxonomy" id="1041138"/>
    <lineage>
        <taxon>Bacteria</taxon>
        <taxon>Pseudomonadati</taxon>
        <taxon>Pseudomonadota</taxon>
        <taxon>Alphaproteobacteria</taxon>
        <taxon>Hyphomicrobiales</taxon>
        <taxon>Rhizobiaceae</taxon>
        <taxon>Rhizobium/Agrobacterium group</taxon>
        <taxon>Rhizobium</taxon>
    </lineage>
</organism>
<name>A0A0B4XD73_9HYPH</name>
<sequence length="58" mass="6533">MMSTDINKVQKYCTEMPVYFVGLIFPSALEWLYATGRAQPVDCRKFGDAGLNEKGFPP</sequence>
<dbReference type="KEGG" id="rga:RGR602_PC00498"/>
<dbReference type="EMBL" id="CP006880">
    <property type="protein sequence ID" value="AJD44538.1"/>
    <property type="molecule type" value="Genomic_DNA"/>
</dbReference>
<protein>
    <submittedName>
        <fullName evidence="1">Uncharacterized protein</fullName>
    </submittedName>
</protein>
<gene>
    <name evidence="1" type="ORF">RGR602_PC00498</name>
</gene>
<dbReference type="HOGENOM" id="CLU_2976181_0_0_5"/>